<feature type="compositionally biased region" description="Polar residues" evidence="2">
    <location>
        <begin position="429"/>
        <end position="440"/>
    </location>
</feature>
<dbReference type="AlphaFoldDB" id="A0A835CVN6"/>
<feature type="compositionally biased region" description="Basic and acidic residues" evidence="2">
    <location>
        <begin position="12"/>
        <end position="23"/>
    </location>
</feature>
<organism evidence="4 5">
    <name type="scientific">Aphidius gifuensis</name>
    <name type="common">Parasitoid wasp</name>
    <dbReference type="NCBI Taxonomy" id="684658"/>
    <lineage>
        <taxon>Eukaryota</taxon>
        <taxon>Metazoa</taxon>
        <taxon>Ecdysozoa</taxon>
        <taxon>Arthropoda</taxon>
        <taxon>Hexapoda</taxon>
        <taxon>Insecta</taxon>
        <taxon>Pterygota</taxon>
        <taxon>Neoptera</taxon>
        <taxon>Endopterygota</taxon>
        <taxon>Hymenoptera</taxon>
        <taxon>Apocrita</taxon>
        <taxon>Ichneumonoidea</taxon>
        <taxon>Braconidae</taxon>
        <taxon>Aphidiinae</taxon>
        <taxon>Aphidius</taxon>
    </lineage>
</organism>
<feature type="compositionally biased region" description="Polar residues" evidence="2">
    <location>
        <begin position="413"/>
        <end position="422"/>
    </location>
</feature>
<comment type="caution">
    <text evidence="4">The sequence shown here is derived from an EMBL/GenBank/DDBJ whole genome shotgun (WGS) entry which is preliminary data.</text>
</comment>
<dbReference type="Proteomes" id="UP000639338">
    <property type="component" value="Unassembled WGS sequence"/>
</dbReference>
<reference evidence="4 5" key="1">
    <citation type="submission" date="2020-08" db="EMBL/GenBank/DDBJ databases">
        <title>Aphidius gifuensis genome sequencing and assembly.</title>
        <authorList>
            <person name="Du Z."/>
        </authorList>
    </citation>
    <scope>NUCLEOTIDE SEQUENCE [LARGE SCALE GENOMIC DNA]</scope>
    <source>
        <strain evidence="4">YNYX2018</strain>
        <tissue evidence="4">Adults</tissue>
    </source>
</reference>
<dbReference type="Pfam" id="PF12516">
    <property type="entry name" value="DUF3719"/>
    <property type="match status" value="1"/>
</dbReference>
<evidence type="ECO:0000256" key="1">
    <source>
        <dbReference type="ARBA" id="ARBA00008309"/>
    </source>
</evidence>
<evidence type="ECO:0000256" key="2">
    <source>
        <dbReference type="SAM" id="MobiDB-lite"/>
    </source>
</evidence>
<feature type="region of interest" description="Disordered" evidence="2">
    <location>
        <begin position="456"/>
        <end position="482"/>
    </location>
</feature>
<sequence length="482" mass="54698">MYNRKSKITDSSGKKLSVDEKIKNMTVQNRNDVRKKKKFPEQSPVKKKTLQNCIENEISSCNGDGRATSSSSSSSSWPEDIEEAATRKVFDLWYIVERTLYNEDDQVPLGNIMDECIQWRTQIPHLRLVGKSMKLEIADEDSDYKTSGEIKNSTEKFKTVKNQENELKQDKKKPITLSPYQLKVRDEVIDLIVDYISDELKKQSDNNSSVENLDKVLRITPAPTCAKNNNSNNKNKNKLNNNNTSSRMSSANRIKTFELTERSALNKLSKNAKNAINNYDDNADDDDESDSVEIQIGRNKLGTVFNKKTVVSPVPFAVTTRESFCTLKTTPIKYAGHLLELSTPHGTNRHVNSMSKLNSGSRVSLLRNTDKYYSWQTPVRSAVYPKNIRLAPIDPARLSSNKNRSSIISTAIPSRQRNSLSPISRKIKTTTSADSNNNDSLKIEGKKITRQLIKSNQLKNGWEHNPITHKNIRKNSKINNDR</sequence>
<comment type="similarity">
    <text evidence="1">Belongs to the FAM149 family.</text>
</comment>
<dbReference type="EMBL" id="JACMRX010000002">
    <property type="protein sequence ID" value="KAF7995553.1"/>
    <property type="molecule type" value="Genomic_DNA"/>
</dbReference>
<dbReference type="InterPro" id="IPR039630">
    <property type="entry name" value="FAM149"/>
</dbReference>
<dbReference type="PANTHER" id="PTHR31997">
    <property type="entry name" value="AGAP003710-PA"/>
    <property type="match status" value="1"/>
</dbReference>
<evidence type="ECO:0000313" key="5">
    <source>
        <dbReference type="Proteomes" id="UP000639338"/>
    </source>
</evidence>
<proteinExistence type="inferred from homology"/>
<protein>
    <recommendedName>
        <fullName evidence="3">DUF3719 domain-containing protein</fullName>
    </recommendedName>
</protein>
<dbReference type="InterPro" id="IPR022194">
    <property type="entry name" value="DUF3719"/>
</dbReference>
<feature type="region of interest" description="Disordered" evidence="2">
    <location>
        <begin position="1"/>
        <end position="48"/>
    </location>
</feature>
<accession>A0A835CVN6</accession>
<feature type="domain" description="DUF3719" evidence="3">
    <location>
        <begin position="105"/>
        <end position="149"/>
    </location>
</feature>
<evidence type="ECO:0000313" key="4">
    <source>
        <dbReference type="EMBL" id="KAF7995553.1"/>
    </source>
</evidence>
<feature type="region of interest" description="Disordered" evidence="2">
    <location>
        <begin position="223"/>
        <end position="251"/>
    </location>
</feature>
<name>A0A835CVN6_APHGI</name>
<dbReference type="OrthoDB" id="2134133at2759"/>
<evidence type="ECO:0000259" key="3">
    <source>
        <dbReference type="Pfam" id="PF12516"/>
    </source>
</evidence>
<gene>
    <name evidence="4" type="ORF">HCN44_006660</name>
</gene>
<feature type="region of interest" description="Disordered" evidence="2">
    <location>
        <begin position="413"/>
        <end position="442"/>
    </location>
</feature>
<feature type="compositionally biased region" description="Low complexity" evidence="2">
    <location>
        <begin position="227"/>
        <end position="243"/>
    </location>
</feature>
<keyword evidence="5" id="KW-1185">Reference proteome</keyword>
<dbReference type="PANTHER" id="PTHR31997:SF1">
    <property type="entry name" value="AGAP003710-PA"/>
    <property type="match status" value="1"/>
</dbReference>